<feature type="compositionally biased region" description="Basic residues" evidence="1">
    <location>
        <begin position="1"/>
        <end position="12"/>
    </location>
</feature>
<evidence type="ECO:0000313" key="3">
    <source>
        <dbReference type="Proteomes" id="UP000325577"/>
    </source>
</evidence>
<accession>A0A5J5BXJ9</accession>
<keyword evidence="3" id="KW-1185">Reference proteome</keyword>
<evidence type="ECO:0000256" key="1">
    <source>
        <dbReference type="SAM" id="MobiDB-lite"/>
    </source>
</evidence>
<dbReference type="Proteomes" id="UP000325577">
    <property type="component" value="Linkage Group LG1"/>
</dbReference>
<reference evidence="2 3" key="1">
    <citation type="submission" date="2019-09" db="EMBL/GenBank/DDBJ databases">
        <title>A chromosome-level genome assembly of the Chinese tupelo Nyssa sinensis.</title>
        <authorList>
            <person name="Yang X."/>
            <person name="Kang M."/>
            <person name="Yang Y."/>
            <person name="Xiong H."/>
            <person name="Wang M."/>
            <person name="Zhang Z."/>
            <person name="Wang Z."/>
            <person name="Wu H."/>
            <person name="Ma T."/>
            <person name="Liu J."/>
            <person name="Xi Z."/>
        </authorList>
    </citation>
    <scope>NUCLEOTIDE SEQUENCE [LARGE SCALE GENOMIC DNA]</scope>
    <source>
        <strain evidence="2">J267</strain>
        <tissue evidence="2">Leaf</tissue>
    </source>
</reference>
<dbReference type="AlphaFoldDB" id="A0A5J5BXJ9"/>
<sequence length="67" mass="7245">MIPQSIRKKKQNNGKTSPTPPFSALLQHGELQQAAISVDLALSLPHPHAFSLSTEISFESLCGFDPS</sequence>
<name>A0A5J5BXJ9_9ASTE</name>
<organism evidence="2 3">
    <name type="scientific">Nyssa sinensis</name>
    <dbReference type="NCBI Taxonomy" id="561372"/>
    <lineage>
        <taxon>Eukaryota</taxon>
        <taxon>Viridiplantae</taxon>
        <taxon>Streptophyta</taxon>
        <taxon>Embryophyta</taxon>
        <taxon>Tracheophyta</taxon>
        <taxon>Spermatophyta</taxon>
        <taxon>Magnoliopsida</taxon>
        <taxon>eudicotyledons</taxon>
        <taxon>Gunneridae</taxon>
        <taxon>Pentapetalae</taxon>
        <taxon>asterids</taxon>
        <taxon>Cornales</taxon>
        <taxon>Nyssaceae</taxon>
        <taxon>Nyssa</taxon>
    </lineage>
</organism>
<proteinExistence type="predicted"/>
<dbReference type="EMBL" id="CM018032">
    <property type="protein sequence ID" value="KAA8547805.1"/>
    <property type="molecule type" value="Genomic_DNA"/>
</dbReference>
<evidence type="ECO:0000313" key="2">
    <source>
        <dbReference type="EMBL" id="KAA8547805.1"/>
    </source>
</evidence>
<feature type="region of interest" description="Disordered" evidence="1">
    <location>
        <begin position="1"/>
        <end position="23"/>
    </location>
</feature>
<protein>
    <submittedName>
        <fullName evidence="2">Uncharacterized protein</fullName>
    </submittedName>
</protein>
<gene>
    <name evidence="2" type="ORF">F0562_004234</name>
</gene>